<dbReference type="PANTHER" id="PTHR10884">
    <property type="entry name" value="NADH DEHYDROGENASE UBIQUINONE IRON-SULFUR PROTEIN 3"/>
    <property type="match status" value="1"/>
</dbReference>
<dbReference type="GO" id="GO:0008137">
    <property type="term" value="F:NADH dehydrogenase (ubiquinone) activity"/>
    <property type="evidence" value="ECO:0007669"/>
    <property type="project" value="InterPro"/>
</dbReference>
<dbReference type="InterPro" id="IPR020396">
    <property type="entry name" value="NADH_UbQ_OxRdtase_CS"/>
</dbReference>
<dbReference type="InterPro" id="IPR001268">
    <property type="entry name" value="NADH_UbQ_OxRdtase_30kDa_su"/>
</dbReference>
<proteinExistence type="inferred from homology"/>
<keyword evidence="3 5" id="KW-0874">Quinone</keyword>
<evidence type="ECO:0000256" key="4">
    <source>
        <dbReference type="RuleBase" id="RU003456"/>
    </source>
</evidence>
<evidence type="ECO:0000259" key="6">
    <source>
        <dbReference type="Pfam" id="PF00329"/>
    </source>
</evidence>
<dbReference type="EC" id="7.1.1.-" evidence="3"/>
<evidence type="ECO:0000256" key="5">
    <source>
        <dbReference type="RuleBase" id="RU003582"/>
    </source>
</evidence>
<sequence>MIIESIEESMPGAIVDRHDFRGDQTITIDLLKYLDIVKFIFDEGFQLMIDLTAVDWLERDPRFDIVVHFQNLVSQERLRVKAPVADGQPVPSVTSVHKCANWFEREVFDLFGIPFDGHPDLKRLMMWDDFSGHPLRKDFPIDGGDPWCNSDVQIPYATNARSLAEP</sequence>
<comment type="subunit">
    <text evidence="3">NDH-1 is composed of 14 different subunits. Subunits NuoB, C, D, E, F, and G constitute the peripheral sector of the complex.</text>
</comment>
<dbReference type="HAMAP" id="MF_01357">
    <property type="entry name" value="NDH1_NuoC"/>
    <property type="match status" value="1"/>
</dbReference>
<keyword evidence="3 4" id="KW-0520">NAD</keyword>
<dbReference type="GO" id="GO:0048038">
    <property type="term" value="F:quinone binding"/>
    <property type="evidence" value="ECO:0007669"/>
    <property type="project" value="UniProtKB-KW"/>
</dbReference>
<keyword evidence="7" id="KW-0560">Oxidoreductase</keyword>
<dbReference type="Pfam" id="PF00329">
    <property type="entry name" value="Complex1_30kDa"/>
    <property type="match status" value="1"/>
</dbReference>
<dbReference type="InterPro" id="IPR037232">
    <property type="entry name" value="NADH_quin_OxRdtase_su_C/D-like"/>
</dbReference>
<keyword evidence="2 3" id="KW-0813">Transport</keyword>
<name>A0A806K0Q9_9BACT</name>
<keyword evidence="3" id="KW-0472">Membrane</keyword>
<comment type="catalytic activity">
    <reaction evidence="3 5">
        <text>a quinone + NADH + 5 H(+)(in) = a quinol + NAD(+) + 4 H(+)(out)</text>
        <dbReference type="Rhea" id="RHEA:57888"/>
        <dbReference type="ChEBI" id="CHEBI:15378"/>
        <dbReference type="ChEBI" id="CHEBI:24646"/>
        <dbReference type="ChEBI" id="CHEBI:57540"/>
        <dbReference type="ChEBI" id="CHEBI:57945"/>
        <dbReference type="ChEBI" id="CHEBI:132124"/>
    </reaction>
</comment>
<dbReference type="EMBL" id="JQ844228">
    <property type="protein sequence ID" value="AGS53258.1"/>
    <property type="molecule type" value="Genomic_DNA"/>
</dbReference>
<comment type="similarity">
    <text evidence="1 3 4">Belongs to the complex I 30 kDa subunit family.</text>
</comment>
<dbReference type="NCBIfam" id="TIGR01961">
    <property type="entry name" value="NuoC_fam"/>
    <property type="match status" value="1"/>
</dbReference>
<dbReference type="SUPFAM" id="SSF143243">
    <property type="entry name" value="Nqo5-like"/>
    <property type="match status" value="1"/>
</dbReference>
<evidence type="ECO:0000256" key="1">
    <source>
        <dbReference type="ARBA" id="ARBA00007569"/>
    </source>
</evidence>
<keyword evidence="3" id="KW-1003">Cell membrane</keyword>
<keyword evidence="3 7" id="KW-0830">Ubiquinone</keyword>
<evidence type="ECO:0000256" key="3">
    <source>
        <dbReference type="HAMAP-Rule" id="MF_01357"/>
    </source>
</evidence>
<dbReference type="Gene3D" id="3.30.460.80">
    <property type="entry name" value="NADH:ubiquinone oxidoreductase, 30kDa subunit"/>
    <property type="match status" value="1"/>
</dbReference>
<dbReference type="InterPro" id="IPR010218">
    <property type="entry name" value="NADH_DH_suC"/>
</dbReference>
<evidence type="ECO:0000256" key="2">
    <source>
        <dbReference type="ARBA" id="ARBA00022448"/>
    </source>
</evidence>
<evidence type="ECO:0000313" key="7">
    <source>
        <dbReference type="EMBL" id="AGS53258.1"/>
    </source>
</evidence>
<comment type="function">
    <text evidence="3">NDH-1 shuttles electrons from NADH, via FMN and iron-sulfur (Fe-S) centers, to quinones in the respiratory chain. The immediate electron acceptor for the enzyme in this species is believed to be ubiquinone. Couples the redox reaction to proton translocation (for every two electrons transferred, four hydrogen ions are translocated across the cytoplasmic membrane), and thus conserves the redox energy in a proton gradient.</text>
</comment>
<reference evidence="7" key="1">
    <citation type="submission" date="2012-03" db="EMBL/GenBank/DDBJ databases">
        <title>Functional metagenomics reveals considerable lignocellulase gene clusters in the gut microbiome of a wood-feeding higher termite.</title>
        <authorList>
            <person name="Liu N."/>
        </authorList>
    </citation>
    <scope>NUCLEOTIDE SEQUENCE</scope>
</reference>
<dbReference type="GO" id="GO:0050136">
    <property type="term" value="F:NADH dehydrogenase (quinone) (non-electrogenic) activity"/>
    <property type="evidence" value="ECO:0007669"/>
    <property type="project" value="UniProtKB-UniRule"/>
</dbReference>
<dbReference type="PANTHER" id="PTHR10884:SF14">
    <property type="entry name" value="NADH DEHYDROGENASE [UBIQUINONE] IRON-SULFUR PROTEIN 3, MITOCHONDRIAL"/>
    <property type="match status" value="1"/>
</dbReference>
<dbReference type="PROSITE" id="PS00542">
    <property type="entry name" value="COMPLEX1_30K"/>
    <property type="match status" value="1"/>
</dbReference>
<feature type="domain" description="NADH:ubiquinone oxidoreductase 30kDa subunit" evidence="6">
    <location>
        <begin position="28"/>
        <end position="143"/>
    </location>
</feature>
<gene>
    <name evidence="3" type="primary">nuoC</name>
</gene>
<dbReference type="AlphaFoldDB" id="A0A806K0Q9"/>
<comment type="subcellular location">
    <subcellularLocation>
        <location evidence="3">Cell membrane</location>
        <topology evidence="3">Peripheral membrane protein</topology>
        <orientation evidence="3">Cytoplasmic side</orientation>
    </subcellularLocation>
</comment>
<accession>A0A806K0Q9</accession>
<protein>
    <recommendedName>
        <fullName evidence="3">NADH-quinone oxidoreductase subunit C</fullName>
        <ecNumber evidence="3">7.1.1.-</ecNumber>
    </recommendedName>
    <alternativeName>
        <fullName evidence="3">NADH dehydrogenase I subunit C</fullName>
    </alternativeName>
    <alternativeName>
        <fullName evidence="3">NDH-1 subunit C</fullName>
    </alternativeName>
</protein>
<organism evidence="7">
    <name type="scientific">uncultured bacterium contig00001</name>
    <dbReference type="NCBI Taxonomy" id="1181493"/>
    <lineage>
        <taxon>Bacteria</taxon>
        <taxon>environmental samples</taxon>
    </lineage>
</organism>
<keyword evidence="3 4" id="KW-1278">Translocase</keyword>
<dbReference type="GO" id="GO:0005886">
    <property type="term" value="C:plasma membrane"/>
    <property type="evidence" value="ECO:0007669"/>
    <property type="project" value="UniProtKB-SubCell"/>
</dbReference>